<evidence type="ECO:0000313" key="2">
    <source>
        <dbReference type="Proteomes" id="UP000282636"/>
    </source>
</evidence>
<reference evidence="1 2" key="1">
    <citation type="submission" date="2018-08" db="EMBL/GenBank/DDBJ databases">
        <title>Recombination of ecologically and evolutionarily significant loci maintains genetic cohesion in the Pseudomonas syringae species complex.</title>
        <authorList>
            <person name="Dillon M."/>
            <person name="Thakur S."/>
            <person name="Almeida R.N.D."/>
            <person name="Weir B.S."/>
            <person name="Guttman D.S."/>
        </authorList>
    </citation>
    <scope>NUCLEOTIDE SEQUENCE [LARGE SCALE GENOMIC DNA]</scope>
    <source>
        <strain evidence="1 2">ICMP 3934</strain>
    </source>
</reference>
<dbReference type="Proteomes" id="UP000282636">
    <property type="component" value="Unassembled WGS sequence"/>
</dbReference>
<accession>A0A0Q0DW62</accession>
<gene>
    <name evidence="1" type="ORF">ALP44_04994</name>
</gene>
<proteinExistence type="predicted"/>
<evidence type="ECO:0000313" key="1">
    <source>
        <dbReference type="EMBL" id="RMT58942.1"/>
    </source>
</evidence>
<protein>
    <submittedName>
        <fullName evidence="1">Uncharacterized protein</fullName>
    </submittedName>
</protein>
<name>A0A0Q0DW62_PSESX</name>
<dbReference type="AlphaFoldDB" id="A0A0Q0DW62"/>
<organism evidence="1 2">
    <name type="scientific">Pseudomonas syringae pv. theae</name>
    <dbReference type="NCBI Taxonomy" id="103985"/>
    <lineage>
        <taxon>Bacteria</taxon>
        <taxon>Pseudomonadati</taxon>
        <taxon>Pseudomonadota</taxon>
        <taxon>Gammaproteobacteria</taxon>
        <taxon>Pseudomonadales</taxon>
        <taxon>Pseudomonadaceae</taxon>
        <taxon>Pseudomonas</taxon>
        <taxon>Pseudomonas syringae</taxon>
    </lineage>
</organism>
<comment type="caution">
    <text evidence="1">The sequence shown here is derived from an EMBL/GenBank/DDBJ whole genome shotgun (WGS) entry which is preliminary data.</text>
</comment>
<sequence length="38" mass="4229">MEIKSFRLINVGRFSNLEVALAPTERHASKTTSLKLAV</sequence>
<dbReference type="EMBL" id="RBTL01000332">
    <property type="protein sequence ID" value="RMT58942.1"/>
    <property type="molecule type" value="Genomic_DNA"/>
</dbReference>